<organism evidence="2">
    <name type="scientific">Shewanella frigidimarina</name>
    <dbReference type="NCBI Taxonomy" id="56812"/>
    <lineage>
        <taxon>Bacteria</taxon>
        <taxon>Pseudomonadati</taxon>
        <taxon>Pseudomonadota</taxon>
        <taxon>Gammaproteobacteria</taxon>
        <taxon>Alteromonadales</taxon>
        <taxon>Shewanellaceae</taxon>
        <taxon>Shewanella</taxon>
    </lineage>
</organism>
<feature type="domain" description="Phosphoadenosine phosphosulphate reductase" evidence="1">
    <location>
        <begin position="41"/>
        <end position="232"/>
    </location>
</feature>
<evidence type="ECO:0000313" key="3">
    <source>
        <dbReference type="Proteomes" id="UP000055702"/>
    </source>
</evidence>
<evidence type="ECO:0000313" key="2">
    <source>
        <dbReference type="EMBL" id="KVX03113.1"/>
    </source>
</evidence>
<dbReference type="PANTHER" id="PTHR43196">
    <property type="entry name" value="SULFATE ADENYLYLTRANSFERASE SUBUNIT 2"/>
    <property type="match status" value="1"/>
</dbReference>
<reference evidence="2 3" key="1">
    <citation type="submission" date="2016-01" db="EMBL/GenBank/DDBJ databases">
        <title>Draft genome of the antarctic isolate Shewanella frigidimarina Ag06-30.</title>
        <authorList>
            <person name="Parmeciano Di Noto G."/>
            <person name="Vazquez S."/>
            <person name="Mac Cormack W."/>
            <person name="Iriarte A."/>
            <person name="Quiroga C."/>
        </authorList>
    </citation>
    <scope>NUCLEOTIDE SEQUENCE [LARGE SCALE GENOMIC DNA]</scope>
    <source>
        <strain evidence="2 3">Ag06-30</strain>
    </source>
</reference>
<dbReference type="NCBIfam" id="TIGR03183">
    <property type="entry name" value="DNA_S_dndC"/>
    <property type="match status" value="1"/>
</dbReference>
<dbReference type="InterPro" id="IPR002500">
    <property type="entry name" value="PAPS_reduct_dom"/>
</dbReference>
<proteinExistence type="predicted"/>
<sequence>MATNNVEQFSSAFNQIGLKATIKQSIEHIKMLYQSDEIPWVIGYSGGKDSTAILQLIWYALKELSQEKKCTKKVHVISTDTLVENPIVAMWVGKSLGRMQEQAKEQGLPIVPHRLTPAVKDRFWVNLIGKGYPAPRYKFRWCTDRLKISPSNTFIQNMADKNGEAILVLGTRKAESTARAASMERFESSTTNTRKALGLTENGSLERVWVYTPIATWSNDDVWVYLNSIDNPWNFPNHDLMGMYQGATEGGECPLVVDTSTQSCGDSRFGCYVCTMVSEDKSMNAMISNDEEKEWMYPLVSLRNEIEVNDSNRDKKIAKLTRDKANRDFRRMNGNLTVHVSKHGADLVPGPYIQSFREYLLGKVLEAQQAVQQLGPIEVRELELLPIEDLEEIRRIWLEEKHEAEDSVPKIYQKVLNKPYPGKKRAHHPILNLDVLNKLKAHCEHQGDEDGLLYQQMRAVMSIANKHKNQLRRANLSTELAQSLDKGAFNNLFEAKQFALERERHRLQIQLNNSPNLNDDEKSAIQEKIIMITKSIKEQGYSSLLIDFEEVQDDN</sequence>
<name>A0A119D0K9_SHEFR</name>
<dbReference type="Proteomes" id="UP000055702">
    <property type="component" value="Unassembled WGS sequence"/>
</dbReference>
<comment type="caution">
    <text evidence="2">The sequence shown here is derived from an EMBL/GenBank/DDBJ whole genome shotgun (WGS) entry which is preliminary data.</text>
</comment>
<dbReference type="EMBL" id="LRDC01000001">
    <property type="protein sequence ID" value="KVX03113.1"/>
    <property type="molecule type" value="Genomic_DNA"/>
</dbReference>
<dbReference type="SUPFAM" id="SSF52402">
    <property type="entry name" value="Adenine nucleotide alpha hydrolases-like"/>
    <property type="match status" value="1"/>
</dbReference>
<dbReference type="InterPro" id="IPR050128">
    <property type="entry name" value="Sulfate_adenylyltrnsfr_sub2"/>
</dbReference>
<dbReference type="GO" id="GO:0016740">
    <property type="term" value="F:transferase activity"/>
    <property type="evidence" value="ECO:0007669"/>
    <property type="project" value="UniProtKB-KW"/>
</dbReference>
<gene>
    <name evidence="2" type="ORF">AWJ07_00595</name>
</gene>
<dbReference type="AlphaFoldDB" id="A0A119D0K9"/>
<accession>A0A119D0K9</accession>
<dbReference type="InterPro" id="IPR017598">
    <property type="entry name" value="SulphurTrfase_DndC"/>
</dbReference>
<evidence type="ECO:0000259" key="1">
    <source>
        <dbReference type="Pfam" id="PF01507"/>
    </source>
</evidence>
<dbReference type="Gene3D" id="3.40.50.620">
    <property type="entry name" value="HUPs"/>
    <property type="match status" value="1"/>
</dbReference>
<dbReference type="NCBIfam" id="NF005316">
    <property type="entry name" value="PRK06850.1"/>
    <property type="match status" value="1"/>
</dbReference>
<dbReference type="RefSeq" id="WP_059743570.1">
    <property type="nucleotide sequence ID" value="NZ_LRDC01000001.1"/>
</dbReference>
<dbReference type="PANTHER" id="PTHR43196:SF2">
    <property type="entry name" value="PHOSPHOADENOSINE PHOSPHOSULFATE REDUCTASE"/>
    <property type="match status" value="1"/>
</dbReference>
<protein>
    <submittedName>
        <fullName evidence="2">Sulfurtransferase DndC</fullName>
    </submittedName>
</protein>
<dbReference type="InterPro" id="IPR014729">
    <property type="entry name" value="Rossmann-like_a/b/a_fold"/>
</dbReference>
<dbReference type="Pfam" id="PF01507">
    <property type="entry name" value="PAPS_reduct"/>
    <property type="match status" value="1"/>
</dbReference>
<keyword evidence="2" id="KW-0808">Transferase</keyword>